<gene>
    <name evidence="6" type="ORF">P691DRAFT_813006</name>
</gene>
<evidence type="ECO:0000313" key="7">
    <source>
        <dbReference type="Proteomes" id="UP000807342"/>
    </source>
</evidence>
<dbReference type="InterPro" id="IPR036866">
    <property type="entry name" value="RibonucZ/Hydroxyglut_hydro"/>
</dbReference>
<sequence length="353" mass="38962">MVEKLEDLPSISRISDNVVRVLGQNPGKFTLQGTNTYILGTQAPYILLDTSEGKPDYIPVLDQALSSQTSPNPALPDISDIILSHWHGDHIGGLPSVLTLLQSRWQSRNPTVSSTEYPAPKLHKYPIPPNDTSYASSTHNHLPEVIKSLPIGSFTPNPNGSPFHDLSDGQLFLPSSNNNTPQIRVLHTPGHTIDAISLEIIPDRALYTSDTVLGQGTSVFEDLALYLQSLQKMLKHGEEQEASVKYQVLYPGHGPVVKNGRELISTYIKHRLEREQQILDALRKAPTDGDNWSTWTIVKSLYAAYPENLWVPAARSIELHLRKLEGEGVVVRLGGEGTETNWKLAARTPSPSL</sequence>
<evidence type="ECO:0000313" key="6">
    <source>
        <dbReference type="EMBL" id="KAF9453657.1"/>
    </source>
</evidence>
<feature type="domain" description="Metallo-beta-lactamase" evidence="5">
    <location>
        <begin position="33"/>
        <end position="253"/>
    </location>
</feature>
<keyword evidence="4" id="KW-0862">Zinc</keyword>
<evidence type="ECO:0000256" key="4">
    <source>
        <dbReference type="ARBA" id="ARBA00022833"/>
    </source>
</evidence>
<dbReference type="EMBL" id="MU151059">
    <property type="protein sequence ID" value="KAF9453657.1"/>
    <property type="molecule type" value="Genomic_DNA"/>
</dbReference>
<dbReference type="CDD" id="cd07722">
    <property type="entry name" value="LACTB2-like_MBL-fold"/>
    <property type="match status" value="1"/>
</dbReference>
<comment type="similarity">
    <text evidence="1">Belongs to the metallo-beta-lactamase superfamily. Glyoxalase II family.</text>
</comment>
<dbReference type="PANTHER" id="PTHR23131">
    <property type="entry name" value="ENDORIBONUCLEASE LACTB2"/>
    <property type="match status" value="1"/>
</dbReference>
<dbReference type="SMART" id="SM00849">
    <property type="entry name" value="Lactamase_B"/>
    <property type="match status" value="1"/>
</dbReference>
<proteinExistence type="inferred from homology"/>
<dbReference type="SUPFAM" id="SSF56281">
    <property type="entry name" value="Metallo-hydrolase/oxidoreductase"/>
    <property type="match status" value="1"/>
</dbReference>
<dbReference type="Gene3D" id="3.60.15.10">
    <property type="entry name" value="Ribonuclease Z/Hydroxyacylglutathione hydrolase-like"/>
    <property type="match status" value="1"/>
</dbReference>
<comment type="caution">
    <text evidence="6">The sequence shown here is derived from an EMBL/GenBank/DDBJ whole genome shotgun (WGS) entry which is preliminary data.</text>
</comment>
<evidence type="ECO:0000259" key="5">
    <source>
        <dbReference type="SMART" id="SM00849"/>
    </source>
</evidence>
<dbReference type="Pfam" id="PF17778">
    <property type="entry name" value="WHD_BLACT"/>
    <property type="match status" value="1"/>
</dbReference>
<dbReference type="Pfam" id="PF00753">
    <property type="entry name" value="Lactamase_B"/>
    <property type="match status" value="1"/>
</dbReference>
<dbReference type="AlphaFoldDB" id="A0A9P5XNI1"/>
<dbReference type="OrthoDB" id="17458at2759"/>
<organism evidence="6 7">
    <name type="scientific">Macrolepiota fuliginosa MF-IS2</name>
    <dbReference type="NCBI Taxonomy" id="1400762"/>
    <lineage>
        <taxon>Eukaryota</taxon>
        <taxon>Fungi</taxon>
        <taxon>Dikarya</taxon>
        <taxon>Basidiomycota</taxon>
        <taxon>Agaricomycotina</taxon>
        <taxon>Agaricomycetes</taxon>
        <taxon>Agaricomycetidae</taxon>
        <taxon>Agaricales</taxon>
        <taxon>Agaricineae</taxon>
        <taxon>Agaricaceae</taxon>
        <taxon>Macrolepiota</taxon>
    </lineage>
</organism>
<dbReference type="Gene3D" id="1.10.10.10">
    <property type="entry name" value="Winged helix-like DNA-binding domain superfamily/Winged helix DNA-binding domain"/>
    <property type="match status" value="1"/>
</dbReference>
<dbReference type="InterPro" id="IPR036388">
    <property type="entry name" value="WH-like_DNA-bd_sf"/>
</dbReference>
<keyword evidence="7" id="KW-1185">Reference proteome</keyword>
<accession>A0A9P5XNI1</accession>
<keyword evidence="2" id="KW-0479">Metal-binding</keyword>
<evidence type="ECO:0000256" key="1">
    <source>
        <dbReference type="ARBA" id="ARBA00006759"/>
    </source>
</evidence>
<dbReference type="GO" id="GO:0046872">
    <property type="term" value="F:metal ion binding"/>
    <property type="evidence" value="ECO:0007669"/>
    <property type="project" value="UniProtKB-KW"/>
</dbReference>
<dbReference type="InterPro" id="IPR047921">
    <property type="entry name" value="LACTB2-like_MBL-fold"/>
</dbReference>
<dbReference type="GO" id="GO:0044550">
    <property type="term" value="P:secondary metabolite biosynthetic process"/>
    <property type="evidence" value="ECO:0007669"/>
    <property type="project" value="TreeGrafter"/>
</dbReference>
<keyword evidence="3" id="KW-0378">Hydrolase</keyword>
<protein>
    <submittedName>
        <fullName evidence="6">Lactamase</fullName>
    </submittedName>
</protein>
<dbReference type="PANTHER" id="PTHR23131:SF0">
    <property type="entry name" value="ENDORIBONUCLEASE LACTB2"/>
    <property type="match status" value="1"/>
</dbReference>
<dbReference type="GO" id="GO:0016787">
    <property type="term" value="F:hydrolase activity"/>
    <property type="evidence" value="ECO:0007669"/>
    <property type="project" value="UniProtKB-KW"/>
</dbReference>
<reference evidence="6" key="1">
    <citation type="submission" date="2020-11" db="EMBL/GenBank/DDBJ databases">
        <authorList>
            <consortium name="DOE Joint Genome Institute"/>
            <person name="Ahrendt S."/>
            <person name="Riley R."/>
            <person name="Andreopoulos W."/>
            <person name="Labutti K."/>
            <person name="Pangilinan J."/>
            <person name="Ruiz-Duenas F.J."/>
            <person name="Barrasa J.M."/>
            <person name="Sanchez-Garcia M."/>
            <person name="Camarero S."/>
            <person name="Miyauchi S."/>
            <person name="Serrano A."/>
            <person name="Linde D."/>
            <person name="Babiker R."/>
            <person name="Drula E."/>
            <person name="Ayuso-Fernandez I."/>
            <person name="Pacheco R."/>
            <person name="Padilla G."/>
            <person name="Ferreira P."/>
            <person name="Barriuso J."/>
            <person name="Kellner H."/>
            <person name="Castanera R."/>
            <person name="Alfaro M."/>
            <person name="Ramirez L."/>
            <person name="Pisabarro A.G."/>
            <person name="Kuo A."/>
            <person name="Tritt A."/>
            <person name="Lipzen A."/>
            <person name="He G."/>
            <person name="Yan M."/>
            <person name="Ng V."/>
            <person name="Cullen D."/>
            <person name="Martin F."/>
            <person name="Rosso M.-N."/>
            <person name="Henrissat B."/>
            <person name="Hibbett D."/>
            <person name="Martinez A.T."/>
            <person name="Grigoriev I.V."/>
        </authorList>
    </citation>
    <scope>NUCLEOTIDE SEQUENCE</scope>
    <source>
        <strain evidence="6">MF-IS2</strain>
    </source>
</reference>
<evidence type="ECO:0000256" key="3">
    <source>
        <dbReference type="ARBA" id="ARBA00022801"/>
    </source>
</evidence>
<dbReference type="InterPro" id="IPR001279">
    <property type="entry name" value="Metallo-B-lactamas"/>
</dbReference>
<name>A0A9P5XNI1_9AGAR</name>
<dbReference type="InterPro" id="IPR041516">
    <property type="entry name" value="LACTB2_WH"/>
</dbReference>
<dbReference type="InterPro" id="IPR050662">
    <property type="entry name" value="Sec-metab_biosynth-thioest"/>
</dbReference>
<evidence type="ECO:0000256" key="2">
    <source>
        <dbReference type="ARBA" id="ARBA00022723"/>
    </source>
</evidence>
<dbReference type="Proteomes" id="UP000807342">
    <property type="component" value="Unassembled WGS sequence"/>
</dbReference>